<proteinExistence type="predicted"/>
<feature type="compositionally biased region" description="Polar residues" evidence="5">
    <location>
        <begin position="242"/>
        <end position="251"/>
    </location>
</feature>
<dbReference type="Pfam" id="PF14880">
    <property type="entry name" value="COX14"/>
    <property type="match status" value="1"/>
</dbReference>
<evidence type="ECO:0000313" key="7">
    <source>
        <dbReference type="EMBL" id="TQB77464.1"/>
    </source>
</evidence>
<evidence type="ECO:0000256" key="6">
    <source>
        <dbReference type="SAM" id="Phobius"/>
    </source>
</evidence>
<dbReference type="InterPro" id="IPR029208">
    <property type="entry name" value="COX14"/>
</dbReference>
<dbReference type="EMBL" id="VIFY01000001">
    <property type="protein sequence ID" value="TQB77464.1"/>
    <property type="molecule type" value="Genomic_DNA"/>
</dbReference>
<name>A0A507R6B5_MONPU</name>
<keyword evidence="4 6" id="KW-0472">Membrane</keyword>
<comment type="subcellular location">
    <subcellularLocation>
        <location evidence="1">Membrane</location>
        <topology evidence="1">Single-pass membrane protein</topology>
    </subcellularLocation>
</comment>
<sequence>MSRSAADATRFTATGPYASSKPEAPSGTPYKLPSFLSGSNNNSNGGKNKQSTSPGNSNAPGGRQESPREKVARLRAQARAARIAQSTSRVDRMIDFGRRFANKAHKVMVYSLIATSAVCGALTVYSMVSLTLYNRRQRALWLDRELEKLQNARTAYAQGTATSEQLEILKNEKIGEIVKKKQEEERQQRPWNKAKRYILSGFIMDENVTETAPAGATATTPSDDKSPVLEAINAKIAEQEAAKSSTEQSSPQPGPLDVMAENAETAAKQSARSWKSWFFLGR</sequence>
<evidence type="ECO:0000256" key="4">
    <source>
        <dbReference type="ARBA" id="ARBA00023136"/>
    </source>
</evidence>
<feature type="compositionally biased region" description="Polar residues" evidence="5">
    <location>
        <begin position="50"/>
        <end position="59"/>
    </location>
</feature>
<gene>
    <name evidence="7" type="ORF">MPDQ_000004</name>
</gene>
<dbReference type="GO" id="GO:0016020">
    <property type="term" value="C:membrane"/>
    <property type="evidence" value="ECO:0007669"/>
    <property type="project" value="UniProtKB-SubCell"/>
</dbReference>
<evidence type="ECO:0000256" key="3">
    <source>
        <dbReference type="ARBA" id="ARBA00022989"/>
    </source>
</evidence>
<dbReference type="AlphaFoldDB" id="A0A507R6B5"/>
<feature type="region of interest" description="Disordered" evidence="5">
    <location>
        <begin position="1"/>
        <end position="71"/>
    </location>
</feature>
<feature type="compositionally biased region" description="Low complexity" evidence="5">
    <location>
        <begin position="37"/>
        <end position="49"/>
    </location>
</feature>
<keyword evidence="2 6" id="KW-0812">Transmembrane</keyword>
<feature type="region of interest" description="Disordered" evidence="5">
    <location>
        <begin position="238"/>
        <end position="264"/>
    </location>
</feature>
<evidence type="ECO:0008006" key="9">
    <source>
        <dbReference type="Google" id="ProtNLM"/>
    </source>
</evidence>
<dbReference type="OrthoDB" id="4205486at2759"/>
<feature type="transmembrane region" description="Helical" evidence="6">
    <location>
        <begin position="107"/>
        <end position="128"/>
    </location>
</feature>
<comment type="caution">
    <text evidence="7">The sequence shown here is derived from an EMBL/GenBank/DDBJ whole genome shotgun (WGS) entry which is preliminary data.</text>
</comment>
<evidence type="ECO:0000256" key="1">
    <source>
        <dbReference type="ARBA" id="ARBA00004167"/>
    </source>
</evidence>
<evidence type="ECO:0000313" key="8">
    <source>
        <dbReference type="Proteomes" id="UP000319663"/>
    </source>
</evidence>
<accession>A0A507R6B5</accession>
<dbReference type="Proteomes" id="UP000319663">
    <property type="component" value="Unassembled WGS sequence"/>
</dbReference>
<keyword evidence="8" id="KW-1185">Reference proteome</keyword>
<evidence type="ECO:0000256" key="5">
    <source>
        <dbReference type="SAM" id="MobiDB-lite"/>
    </source>
</evidence>
<reference evidence="7 8" key="1">
    <citation type="submission" date="2019-06" db="EMBL/GenBank/DDBJ databases">
        <title>Wine fermentation using esterase from Monascus purpureus.</title>
        <authorList>
            <person name="Geng C."/>
            <person name="Zhang Y."/>
        </authorList>
    </citation>
    <scope>NUCLEOTIDE SEQUENCE [LARGE SCALE GENOMIC DNA]</scope>
    <source>
        <strain evidence="7">HQ1</strain>
    </source>
</reference>
<organism evidence="7 8">
    <name type="scientific">Monascus purpureus</name>
    <name type="common">Red mold</name>
    <name type="synonym">Monascus anka</name>
    <dbReference type="NCBI Taxonomy" id="5098"/>
    <lineage>
        <taxon>Eukaryota</taxon>
        <taxon>Fungi</taxon>
        <taxon>Dikarya</taxon>
        <taxon>Ascomycota</taxon>
        <taxon>Pezizomycotina</taxon>
        <taxon>Eurotiomycetes</taxon>
        <taxon>Eurotiomycetidae</taxon>
        <taxon>Eurotiales</taxon>
        <taxon>Aspergillaceae</taxon>
        <taxon>Monascus</taxon>
    </lineage>
</organism>
<evidence type="ECO:0000256" key="2">
    <source>
        <dbReference type="ARBA" id="ARBA00022692"/>
    </source>
</evidence>
<keyword evidence="3 6" id="KW-1133">Transmembrane helix</keyword>
<protein>
    <recommendedName>
        <fullName evidence="9">Cytochrome oxidase c assembly-domain-containing protein</fullName>
    </recommendedName>
</protein>